<feature type="region of interest" description="Disordered" evidence="1">
    <location>
        <begin position="1"/>
        <end position="58"/>
    </location>
</feature>
<feature type="compositionally biased region" description="Basic and acidic residues" evidence="1">
    <location>
        <begin position="29"/>
        <end position="52"/>
    </location>
</feature>
<sequence>MSTLNAEPELISFQEWGKTEPEISPTQRETLKEAESKEVQTEAVETESKEAQTEAVETEAVETEAVETEAVETEAVETEAVETEAVETKPWFAVSEQYVILVNDRPRFYTSTEEEAIETIWKLINYVRRLHPDWKYYTVRAEENELHLTRTYNFWITQYEEIVYYFRWQKIEQIKFKDCEGNEKNVHSH</sequence>
<reference evidence="2" key="1">
    <citation type="journal article" date="2020" name="Nature">
        <title>Giant virus diversity and host interactions through global metagenomics.</title>
        <authorList>
            <person name="Schulz F."/>
            <person name="Roux S."/>
            <person name="Paez-Espino D."/>
            <person name="Jungbluth S."/>
            <person name="Walsh D.A."/>
            <person name="Denef V.J."/>
            <person name="McMahon K.D."/>
            <person name="Konstantinidis K.T."/>
            <person name="Eloe-Fadrosh E.A."/>
            <person name="Kyrpides N.C."/>
            <person name="Woyke T."/>
        </authorList>
    </citation>
    <scope>NUCLEOTIDE SEQUENCE</scope>
    <source>
        <strain evidence="2">GVMAG-M-3300005589-24</strain>
    </source>
</reference>
<evidence type="ECO:0000313" key="2">
    <source>
        <dbReference type="EMBL" id="QHT29505.1"/>
    </source>
</evidence>
<name>A0A6C0EQB9_9ZZZZ</name>
<dbReference type="AlphaFoldDB" id="A0A6C0EQB9"/>
<proteinExistence type="predicted"/>
<evidence type="ECO:0000256" key="1">
    <source>
        <dbReference type="SAM" id="MobiDB-lite"/>
    </source>
</evidence>
<accession>A0A6C0EQB9</accession>
<dbReference type="EMBL" id="MN738878">
    <property type="protein sequence ID" value="QHT29505.1"/>
    <property type="molecule type" value="Genomic_DNA"/>
</dbReference>
<organism evidence="2">
    <name type="scientific">viral metagenome</name>
    <dbReference type="NCBI Taxonomy" id="1070528"/>
    <lineage>
        <taxon>unclassified sequences</taxon>
        <taxon>metagenomes</taxon>
        <taxon>organismal metagenomes</taxon>
    </lineage>
</organism>
<protein>
    <submittedName>
        <fullName evidence="2">Uncharacterized protein</fullName>
    </submittedName>
</protein>